<sequence length="67" mass="7154">MKKIIKKLWQDESGVTAVEYGLIAGVMSALLVTVLGLFGDNLKELFEAIADKISETTAQVSGSAPQE</sequence>
<gene>
    <name evidence="2" type="ORF">dnm_027620</name>
</gene>
<name>A0A975BJY2_9BACT</name>
<dbReference type="Proteomes" id="UP000663722">
    <property type="component" value="Chromosome"/>
</dbReference>
<evidence type="ECO:0000256" key="1">
    <source>
        <dbReference type="SAM" id="Phobius"/>
    </source>
</evidence>
<dbReference type="InterPro" id="IPR007047">
    <property type="entry name" value="Flp_Fap"/>
</dbReference>
<evidence type="ECO:0000313" key="3">
    <source>
        <dbReference type="Proteomes" id="UP000663722"/>
    </source>
</evidence>
<keyword evidence="1" id="KW-0812">Transmembrane</keyword>
<dbReference type="RefSeq" id="WP_207682242.1">
    <property type="nucleotide sequence ID" value="NZ_CP061800.1"/>
</dbReference>
<dbReference type="Pfam" id="PF04964">
    <property type="entry name" value="Flp_Fap"/>
    <property type="match status" value="1"/>
</dbReference>
<dbReference type="EMBL" id="CP061800">
    <property type="protein sequence ID" value="QTA86738.1"/>
    <property type="molecule type" value="Genomic_DNA"/>
</dbReference>
<keyword evidence="3" id="KW-1185">Reference proteome</keyword>
<reference evidence="2" key="1">
    <citation type="journal article" date="2021" name="Microb. Physiol.">
        <title>Proteogenomic Insights into the Physiology of Marine, Sulfate-Reducing, Filamentous Desulfonema limicola and Desulfonema magnum.</title>
        <authorList>
            <person name="Schnaars V."/>
            <person name="Wohlbrand L."/>
            <person name="Scheve S."/>
            <person name="Hinrichs C."/>
            <person name="Reinhardt R."/>
            <person name="Rabus R."/>
        </authorList>
    </citation>
    <scope>NUCLEOTIDE SEQUENCE</scope>
    <source>
        <strain evidence="2">4be13</strain>
    </source>
</reference>
<dbReference type="AlphaFoldDB" id="A0A975BJY2"/>
<protein>
    <submittedName>
        <fullName evidence="2">Flp/Fap pilin component</fullName>
    </submittedName>
</protein>
<evidence type="ECO:0000313" key="2">
    <source>
        <dbReference type="EMBL" id="QTA86738.1"/>
    </source>
</evidence>
<organism evidence="2 3">
    <name type="scientific">Desulfonema magnum</name>
    <dbReference type="NCBI Taxonomy" id="45655"/>
    <lineage>
        <taxon>Bacteria</taxon>
        <taxon>Pseudomonadati</taxon>
        <taxon>Thermodesulfobacteriota</taxon>
        <taxon>Desulfobacteria</taxon>
        <taxon>Desulfobacterales</taxon>
        <taxon>Desulfococcaceae</taxon>
        <taxon>Desulfonema</taxon>
    </lineage>
</organism>
<keyword evidence="1" id="KW-0472">Membrane</keyword>
<keyword evidence="1" id="KW-1133">Transmembrane helix</keyword>
<accession>A0A975BJY2</accession>
<proteinExistence type="predicted"/>
<feature type="transmembrane region" description="Helical" evidence="1">
    <location>
        <begin position="20"/>
        <end position="38"/>
    </location>
</feature>
<dbReference type="KEGG" id="dmm:dnm_027620"/>